<organism evidence="5 6">
    <name type="scientific">Mycena pura</name>
    <dbReference type="NCBI Taxonomy" id="153505"/>
    <lineage>
        <taxon>Eukaryota</taxon>
        <taxon>Fungi</taxon>
        <taxon>Dikarya</taxon>
        <taxon>Basidiomycota</taxon>
        <taxon>Agaricomycotina</taxon>
        <taxon>Agaricomycetes</taxon>
        <taxon>Agaricomycetidae</taxon>
        <taxon>Agaricales</taxon>
        <taxon>Marasmiineae</taxon>
        <taxon>Mycenaceae</taxon>
        <taxon>Mycena</taxon>
    </lineage>
</organism>
<keyword evidence="2" id="KW-0808">Transferase</keyword>
<dbReference type="SUPFAM" id="SSF46785">
    <property type="entry name" value="Winged helix' DNA-binding domain"/>
    <property type="match status" value="1"/>
</dbReference>
<evidence type="ECO:0000256" key="2">
    <source>
        <dbReference type="ARBA" id="ARBA00022679"/>
    </source>
</evidence>
<dbReference type="InterPro" id="IPR029063">
    <property type="entry name" value="SAM-dependent_MTases_sf"/>
</dbReference>
<protein>
    <submittedName>
        <fullName evidence="5">O-methyltransferase</fullName>
    </submittedName>
</protein>
<sequence length="451" mass="49014">MSISSLRLLSNVIAQAVDTFEGAYARAGVEFPLLDEAYDPADPSEVLRSDPAVEAASMNLVAAAAQITAVARQPVVTALVSGHAFQNLVGLHAKEIAAPSRADPGLIARILRLLASHHIFLEVSPDVFANNKISSTLDKGKPSAVLFEKPEDRLNGTTGSAALLEFLGDECFKSASQLGDALLDPEGEQNPMTRAFQLKEPMFNWFTRPENRSRSNRFDLAMHGTAASEPIELIHKGYDWSQWAAGSVVVDVGGGLGTTSMEVARKYPGLKIVNQDLAPTIENAKAHWMQHFPAHVEKKMVELQVHDFFQPQPVKNADIFMLRHVIHDWSDEKAIVILRHLRDAAKPTTQIVVVENVVPLASPAGASQDSSVSHIPGAVVPQSPPAPLLSNRGVAMAMLYYYDITIHNLIGGSNRTLQALIKVFKKSGWELVRIHRCPGPEGKCHIVGVPI</sequence>
<dbReference type="PROSITE" id="PS51683">
    <property type="entry name" value="SAM_OMT_II"/>
    <property type="match status" value="1"/>
</dbReference>
<dbReference type="Proteomes" id="UP001219525">
    <property type="component" value="Unassembled WGS sequence"/>
</dbReference>
<dbReference type="Pfam" id="PF00891">
    <property type="entry name" value="Methyltransf_2"/>
    <property type="match status" value="1"/>
</dbReference>
<dbReference type="InterPro" id="IPR036388">
    <property type="entry name" value="WH-like_DNA-bd_sf"/>
</dbReference>
<feature type="domain" description="O-methyltransferase C-terminal" evidence="4">
    <location>
        <begin position="246"/>
        <end position="361"/>
    </location>
</feature>
<dbReference type="Gene3D" id="3.40.50.150">
    <property type="entry name" value="Vaccinia Virus protein VP39"/>
    <property type="match status" value="1"/>
</dbReference>
<name>A0AAD6VHU3_9AGAR</name>
<dbReference type="AlphaFoldDB" id="A0AAD6VHU3"/>
<comment type="caution">
    <text evidence="5">The sequence shown here is derived from an EMBL/GenBank/DDBJ whole genome shotgun (WGS) entry which is preliminary data.</text>
</comment>
<reference evidence="5" key="1">
    <citation type="submission" date="2023-03" db="EMBL/GenBank/DDBJ databases">
        <title>Massive genome expansion in bonnet fungi (Mycena s.s.) driven by repeated elements and novel gene families across ecological guilds.</title>
        <authorList>
            <consortium name="Lawrence Berkeley National Laboratory"/>
            <person name="Harder C.B."/>
            <person name="Miyauchi S."/>
            <person name="Viragh M."/>
            <person name="Kuo A."/>
            <person name="Thoen E."/>
            <person name="Andreopoulos B."/>
            <person name="Lu D."/>
            <person name="Skrede I."/>
            <person name="Drula E."/>
            <person name="Henrissat B."/>
            <person name="Morin E."/>
            <person name="Kohler A."/>
            <person name="Barry K."/>
            <person name="LaButti K."/>
            <person name="Morin E."/>
            <person name="Salamov A."/>
            <person name="Lipzen A."/>
            <person name="Mereny Z."/>
            <person name="Hegedus B."/>
            <person name="Baldrian P."/>
            <person name="Stursova M."/>
            <person name="Weitz H."/>
            <person name="Taylor A."/>
            <person name="Grigoriev I.V."/>
            <person name="Nagy L.G."/>
            <person name="Martin F."/>
            <person name="Kauserud H."/>
        </authorList>
    </citation>
    <scope>NUCLEOTIDE SEQUENCE</scope>
    <source>
        <strain evidence="5">9144</strain>
    </source>
</reference>
<dbReference type="InterPro" id="IPR016461">
    <property type="entry name" value="COMT-like"/>
</dbReference>
<evidence type="ECO:0000259" key="4">
    <source>
        <dbReference type="Pfam" id="PF00891"/>
    </source>
</evidence>
<dbReference type="SUPFAM" id="SSF53335">
    <property type="entry name" value="S-adenosyl-L-methionine-dependent methyltransferases"/>
    <property type="match status" value="1"/>
</dbReference>
<dbReference type="PANTHER" id="PTHR43712:SF2">
    <property type="entry name" value="O-METHYLTRANSFERASE CICE"/>
    <property type="match status" value="1"/>
</dbReference>
<dbReference type="GO" id="GO:0032259">
    <property type="term" value="P:methylation"/>
    <property type="evidence" value="ECO:0007669"/>
    <property type="project" value="UniProtKB-KW"/>
</dbReference>
<evidence type="ECO:0000256" key="3">
    <source>
        <dbReference type="ARBA" id="ARBA00022691"/>
    </source>
</evidence>
<dbReference type="Gene3D" id="1.10.10.10">
    <property type="entry name" value="Winged helix-like DNA-binding domain superfamily/Winged helix DNA-binding domain"/>
    <property type="match status" value="1"/>
</dbReference>
<dbReference type="InterPro" id="IPR001077">
    <property type="entry name" value="COMT_C"/>
</dbReference>
<evidence type="ECO:0000256" key="1">
    <source>
        <dbReference type="ARBA" id="ARBA00022603"/>
    </source>
</evidence>
<keyword evidence="6" id="KW-1185">Reference proteome</keyword>
<dbReference type="PANTHER" id="PTHR43712">
    <property type="entry name" value="PUTATIVE (AFU_ORTHOLOGUE AFUA_4G14580)-RELATED"/>
    <property type="match status" value="1"/>
</dbReference>
<gene>
    <name evidence="5" type="ORF">GGX14DRAFT_564222</name>
</gene>
<keyword evidence="3" id="KW-0949">S-adenosyl-L-methionine</keyword>
<accession>A0AAD6VHU3</accession>
<evidence type="ECO:0000313" key="5">
    <source>
        <dbReference type="EMBL" id="KAJ7213187.1"/>
    </source>
</evidence>
<dbReference type="InterPro" id="IPR036390">
    <property type="entry name" value="WH_DNA-bd_sf"/>
</dbReference>
<proteinExistence type="predicted"/>
<keyword evidence="1" id="KW-0489">Methyltransferase</keyword>
<dbReference type="GO" id="GO:0008171">
    <property type="term" value="F:O-methyltransferase activity"/>
    <property type="evidence" value="ECO:0007669"/>
    <property type="project" value="InterPro"/>
</dbReference>
<dbReference type="EMBL" id="JARJCW010000022">
    <property type="protein sequence ID" value="KAJ7213187.1"/>
    <property type="molecule type" value="Genomic_DNA"/>
</dbReference>
<evidence type="ECO:0000313" key="6">
    <source>
        <dbReference type="Proteomes" id="UP001219525"/>
    </source>
</evidence>